<evidence type="ECO:0000313" key="3">
    <source>
        <dbReference type="Proteomes" id="UP001378242"/>
    </source>
</evidence>
<sequence>MKRLVPLVCLSMLTAVSTLSHAEDSVSDARVRAALSEPLIAGHAHAASTRQAVFAATGMSTSAGRVQQALEQPLQGLRGAAGGMMKARYQANDAGKSVSATRVEHALNDSV</sequence>
<organism evidence="2 3">
    <name type="scientific">Cobetia marina</name>
    <name type="common">Deleya marina</name>
    <dbReference type="NCBI Taxonomy" id="28258"/>
    <lineage>
        <taxon>Bacteria</taxon>
        <taxon>Pseudomonadati</taxon>
        <taxon>Pseudomonadota</taxon>
        <taxon>Gammaproteobacteria</taxon>
        <taxon>Oceanospirillales</taxon>
        <taxon>Halomonadaceae</taxon>
        <taxon>Cobetia</taxon>
    </lineage>
</organism>
<keyword evidence="1" id="KW-0732">Signal</keyword>
<proteinExistence type="predicted"/>
<gene>
    <name evidence="2" type="ORF">V6243_03725</name>
</gene>
<feature type="signal peptide" evidence="1">
    <location>
        <begin position="1"/>
        <end position="22"/>
    </location>
</feature>
<keyword evidence="3" id="KW-1185">Reference proteome</keyword>
<protein>
    <recommendedName>
        <fullName evidence="4">DUF4148 domain-containing protein</fullName>
    </recommendedName>
</protein>
<comment type="caution">
    <text evidence="2">The sequence shown here is derived from an EMBL/GenBank/DDBJ whole genome shotgun (WGS) entry which is preliminary data.</text>
</comment>
<dbReference type="Proteomes" id="UP001378242">
    <property type="component" value="Unassembled WGS sequence"/>
</dbReference>
<accession>A0ABU9GDR1</accession>
<name>A0ABU9GDR1_COBMA</name>
<evidence type="ECO:0000256" key="1">
    <source>
        <dbReference type="SAM" id="SignalP"/>
    </source>
</evidence>
<evidence type="ECO:0008006" key="4">
    <source>
        <dbReference type="Google" id="ProtNLM"/>
    </source>
</evidence>
<reference evidence="2 3" key="1">
    <citation type="submission" date="2024-02" db="EMBL/GenBank/DDBJ databases">
        <title>Bacteria isolated from the canopy kelp, Nereocystis luetkeana.</title>
        <authorList>
            <person name="Pfister C.A."/>
            <person name="Younker I.T."/>
            <person name="Light S.H."/>
        </authorList>
    </citation>
    <scope>NUCLEOTIDE SEQUENCE [LARGE SCALE GENOMIC DNA]</scope>
    <source>
        <strain evidence="2 3">TI.5.07</strain>
    </source>
</reference>
<evidence type="ECO:0000313" key="2">
    <source>
        <dbReference type="EMBL" id="MEL0615928.1"/>
    </source>
</evidence>
<dbReference type="EMBL" id="JBAKAP010000003">
    <property type="protein sequence ID" value="MEL0615928.1"/>
    <property type="molecule type" value="Genomic_DNA"/>
</dbReference>
<dbReference type="RefSeq" id="WP_176494176.1">
    <property type="nucleotide sequence ID" value="NZ_JBAKAP010000003.1"/>
</dbReference>
<feature type="chain" id="PRO_5045334208" description="DUF4148 domain-containing protein" evidence="1">
    <location>
        <begin position="23"/>
        <end position="111"/>
    </location>
</feature>